<sequence length="50" mass="5695">MDTASNDELFDSKSCDEEEFTTLMLKYSGVCRENKKKSSMADRVLDVLLT</sequence>
<name>W2IVG9_PHYNI</name>
<reference evidence="1" key="1">
    <citation type="submission" date="2013-11" db="EMBL/GenBank/DDBJ databases">
        <title>The Genome Sequence of Phytophthora parasitica CJ05E6.</title>
        <authorList>
            <consortium name="The Broad Institute Genomics Platform"/>
            <person name="Russ C."/>
            <person name="Tyler B."/>
            <person name="Panabieres F."/>
            <person name="Shan W."/>
            <person name="Tripathy S."/>
            <person name="Grunwald N."/>
            <person name="Machado M."/>
            <person name="Johnson C.S."/>
            <person name="Arredondo F."/>
            <person name="Hong C."/>
            <person name="Coffey M."/>
            <person name="Young S.K."/>
            <person name="Zeng Q."/>
            <person name="Gargeya S."/>
            <person name="Fitzgerald M."/>
            <person name="Abouelleil A."/>
            <person name="Alvarado L."/>
            <person name="Chapman S.B."/>
            <person name="Gainer-Dewar J."/>
            <person name="Goldberg J."/>
            <person name="Griggs A."/>
            <person name="Gujja S."/>
            <person name="Hansen M."/>
            <person name="Howarth C."/>
            <person name="Imamovic A."/>
            <person name="Ireland A."/>
            <person name="Larimer J."/>
            <person name="McCowan C."/>
            <person name="Murphy C."/>
            <person name="Pearson M."/>
            <person name="Poon T.W."/>
            <person name="Priest M."/>
            <person name="Roberts A."/>
            <person name="Saif S."/>
            <person name="Shea T."/>
            <person name="Sykes S."/>
            <person name="Wortman J."/>
            <person name="Nusbaum C."/>
            <person name="Birren B."/>
        </authorList>
    </citation>
    <scope>NUCLEOTIDE SEQUENCE [LARGE SCALE GENOMIC DNA]</scope>
    <source>
        <strain evidence="1">CJ05E6</strain>
    </source>
</reference>
<organism evidence="1">
    <name type="scientific">Phytophthora nicotianae</name>
    <name type="common">Potato buckeye rot agent</name>
    <name type="synonym">Phytophthora parasitica</name>
    <dbReference type="NCBI Taxonomy" id="4792"/>
    <lineage>
        <taxon>Eukaryota</taxon>
        <taxon>Sar</taxon>
        <taxon>Stramenopiles</taxon>
        <taxon>Oomycota</taxon>
        <taxon>Peronosporomycetes</taxon>
        <taxon>Peronosporales</taxon>
        <taxon>Peronosporaceae</taxon>
        <taxon>Phytophthora</taxon>
    </lineage>
</organism>
<protein>
    <submittedName>
        <fullName evidence="1">Uncharacterized protein</fullName>
    </submittedName>
</protein>
<dbReference type="EMBL" id="KI673389">
    <property type="protein sequence ID" value="ETL38125.1"/>
    <property type="molecule type" value="Genomic_DNA"/>
</dbReference>
<evidence type="ECO:0000313" key="1">
    <source>
        <dbReference type="EMBL" id="ETL38125.1"/>
    </source>
</evidence>
<accession>W2IVG9</accession>
<proteinExistence type="predicted"/>
<dbReference type="AlphaFoldDB" id="W2IVG9"/>
<dbReference type="Proteomes" id="UP000053864">
    <property type="component" value="Unassembled WGS sequence"/>
</dbReference>
<gene>
    <name evidence="1" type="ORF">L916_10268</name>
</gene>